<comment type="caution">
    <text evidence="1">The sequence shown here is derived from an EMBL/GenBank/DDBJ whole genome shotgun (WGS) entry which is preliminary data.</text>
</comment>
<dbReference type="AlphaFoldDB" id="A0A840MXN3"/>
<dbReference type="EMBL" id="JACHIJ010000004">
    <property type="protein sequence ID" value="MBB5053049.1"/>
    <property type="molecule type" value="Genomic_DNA"/>
</dbReference>
<evidence type="ECO:0000313" key="1">
    <source>
        <dbReference type="EMBL" id="MBB5053049.1"/>
    </source>
</evidence>
<dbReference type="RefSeq" id="WP_184086346.1">
    <property type="nucleotide sequence ID" value="NZ_JACHIJ010000004.1"/>
</dbReference>
<name>A0A840MXN3_9BRAD</name>
<proteinExistence type="predicted"/>
<dbReference type="Proteomes" id="UP000521227">
    <property type="component" value="Unassembled WGS sequence"/>
</dbReference>
<evidence type="ECO:0000313" key="2">
    <source>
        <dbReference type="Proteomes" id="UP000521227"/>
    </source>
</evidence>
<protein>
    <submittedName>
        <fullName evidence="1">Uncharacterized protein</fullName>
    </submittedName>
</protein>
<sequence length="186" mass="20470">MTSTQLVAVTNPTTMNPKLVELGRLASQRNELAIAAQRDSDDHVTEAGKYLAAAKALVRETSGLTWPQYLESCCSKIGRRRADELIMVAEGRTTLIQLRASKAESVRKSRELSKRTISNKDCRPPQWLSNVRLDAAMATVSELDYGEQELLFEALEIIPPRGLTPIAQECLPNLAQRTAAAHSALL</sequence>
<reference evidence="1 2" key="1">
    <citation type="submission" date="2020-08" db="EMBL/GenBank/DDBJ databases">
        <title>Genomic Encyclopedia of Type Strains, Phase IV (KMG-IV): sequencing the most valuable type-strain genomes for metagenomic binning, comparative biology and taxonomic classification.</title>
        <authorList>
            <person name="Goeker M."/>
        </authorList>
    </citation>
    <scope>NUCLEOTIDE SEQUENCE [LARGE SCALE GENOMIC DNA]</scope>
    <source>
        <strain evidence="1 2">DSM 17498</strain>
    </source>
</reference>
<accession>A0A840MXN3</accession>
<gene>
    <name evidence="1" type="ORF">HNQ36_003040</name>
</gene>
<organism evidence="1 2">
    <name type="scientific">Afipia massiliensis</name>
    <dbReference type="NCBI Taxonomy" id="211460"/>
    <lineage>
        <taxon>Bacteria</taxon>
        <taxon>Pseudomonadati</taxon>
        <taxon>Pseudomonadota</taxon>
        <taxon>Alphaproteobacteria</taxon>
        <taxon>Hyphomicrobiales</taxon>
        <taxon>Nitrobacteraceae</taxon>
        <taxon>Afipia</taxon>
    </lineage>
</organism>